<gene>
    <name evidence="2" type="ORF">FJAP1339_LOCUS11221</name>
</gene>
<dbReference type="PANTHER" id="PTHR10224:SF12">
    <property type="entry name" value="GLYOXALASE ELBB"/>
    <property type="match status" value="1"/>
</dbReference>
<sequence length="249" mass="27517">MFRILHQAKKIHQFNEVSHGLSSIRSFRAAIVLSGCGVYDGSEITESVSLMIALSKKDADVKFFAPNRNQAHVVNHLNGEEQPESRNVMQEAARIARGEVNPLEDLKSENFDAVFIPGGFGAAKNLSSFAFEGAEMEVHEDVQKVMKDFHNSQKVVGMCCISPVIAAKVFGHKNVKLTLGCKGKNWPYEGSIDAAQSFGASMEELDIDEVCVDEQHKIVTTPAYMKGDAKPDEIFRGIEKMVEEVSKRI</sequence>
<dbReference type="PANTHER" id="PTHR10224">
    <property type="entry name" value="ES1 PROTEIN HOMOLOG, MITOCHONDRIAL"/>
    <property type="match status" value="1"/>
</dbReference>
<dbReference type="Gene3D" id="3.40.50.880">
    <property type="match status" value="1"/>
</dbReference>
<dbReference type="AlphaFoldDB" id="A0A7S2V8H1"/>
<evidence type="ECO:0000313" key="2">
    <source>
        <dbReference type="EMBL" id="CAD9873382.1"/>
    </source>
</evidence>
<dbReference type="InterPro" id="IPR029062">
    <property type="entry name" value="Class_I_gatase-like"/>
</dbReference>
<evidence type="ECO:0000259" key="1">
    <source>
        <dbReference type="Pfam" id="PF01965"/>
    </source>
</evidence>
<organism evidence="2">
    <name type="scientific">Fibrocapsa japonica</name>
    <dbReference type="NCBI Taxonomy" id="94617"/>
    <lineage>
        <taxon>Eukaryota</taxon>
        <taxon>Sar</taxon>
        <taxon>Stramenopiles</taxon>
        <taxon>Ochrophyta</taxon>
        <taxon>Raphidophyceae</taxon>
        <taxon>Chattonellales</taxon>
        <taxon>Chattonellaceae</taxon>
        <taxon>Fibrocapsa</taxon>
    </lineage>
</organism>
<name>A0A7S2V8H1_9STRA</name>
<proteinExistence type="predicted"/>
<dbReference type="SUPFAM" id="SSF52317">
    <property type="entry name" value="Class I glutamine amidotransferase-like"/>
    <property type="match status" value="1"/>
</dbReference>
<dbReference type="InterPro" id="IPR002818">
    <property type="entry name" value="DJ-1/PfpI"/>
</dbReference>
<protein>
    <recommendedName>
        <fullName evidence="1">DJ-1/PfpI domain-containing protein</fullName>
    </recommendedName>
</protein>
<reference evidence="2" key="1">
    <citation type="submission" date="2021-01" db="EMBL/GenBank/DDBJ databases">
        <authorList>
            <person name="Corre E."/>
            <person name="Pelletier E."/>
            <person name="Niang G."/>
            <person name="Scheremetjew M."/>
            <person name="Finn R."/>
            <person name="Kale V."/>
            <person name="Holt S."/>
            <person name="Cochrane G."/>
            <person name="Meng A."/>
            <person name="Brown T."/>
            <person name="Cohen L."/>
        </authorList>
    </citation>
    <scope>NUCLEOTIDE SEQUENCE</scope>
    <source>
        <strain evidence="2">CCMP1661</strain>
    </source>
</reference>
<dbReference type="NCBIfam" id="NF008747">
    <property type="entry name" value="PRK11780.1"/>
    <property type="match status" value="1"/>
</dbReference>
<dbReference type="EMBL" id="HBHR01021975">
    <property type="protein sequence ID" value="CAD9873382.1"/>
    <property type="molecule type" value="Transcribed_RNA"/>
</dbReference>
<accession>A0A7S2V8H1</accession>
<feature type="domain" description="DJ-1/PfpI" evidence="1">
    <location>
        <begin position="40"/>
        <end position="179"/>
    </location>
</feature>
<dbReference type="Pfam" id="PF01965">
    <property type="entry name" value="DJ-1_PfpI"/>
    <property type="match status" value="1"/>
</dbReference>